<feature type="compositionally biased region" description="Basic and acidic residues" evidence="1">
    <location>
        <begin position="141"/>
        <end position="150"/>
    </location>
</feature>
<feature type="region of interest" description="Disordered" evidence="1">
    <location>
        <begin position="64"/>
        <end position="150"/>
    </location>
</feature>
<organism evidence="2 3">
    <name type="scientific">Dryococelus australis</name>
    <dbReference type="NCBI Taxonomy" id="614101"/>
    <lineage>
        <taxon>Eukaryota</taxon>
        <taxon>Metazoa</taxon>
        <taxon>Ecdysozoa</taxon>
        <taxon>Arthropoda</taxon>
        <taxon>Hexapoda</taxon>
        <taxon>Insecta</taxon>
        <taxon>Pterygota</taxon>
        <taxon>Neoptera</taxon>
        <taxon>Polyneoptera</taxon>
        <taxon>Phasmatodea</taxon>
        <taxon>Verophasmatodea</taxon>
        <taxon>Anareolatae</taxon>
        <taxon>Phasmatidae</taxon>
        <taxon>Eurycanthinae</taxon>
        <taxon>Dryococelus</taxon>
    </lineage>
</organism>
<name>A0ABQ9I0J9_9NEOP</name>
<gene>
    <name evidence="2" type="ORF">PR048_009538</name>
</gene>
<sequence>MVQTTKEILQRIKGSDSAHKITSLLLTQHVTLNTTTGSSPAELLMGRCLWTFLERDNPEFSHEMMDQQKSKGIHTAPRRYSSVAETIDPPCNPLGSDVGVSPDVEVSPQTKDSPEAPSLSNPNEEAGFKGFSPPLNLLDQDVPHVEMNDR</sequence>
<reference evidence="2 3" key="1">
    <citation type="submission" date="2023-02" db="EMBL/GenBank/DDBJ databases">
        <title>LHISI_Scaffold_Assembly.</title>
        <authorList>
            <person name="Stuart O.P."/>
            <person name="Cleave R."/>
            <person name="Magrath M.J.L."/>
            <person name="Mikheyev A.S."/>
        </authorList>
    </citation>
    <scope>NUCLEOTIDE SEQUENCE [LARGE SCALE GENOMIC DNA]</scope>
    <source>
        <strain evidence="2">Daus_M_001</strain>
        <tissue evidence="2">Leg muscle</tissue>
    </source>
</reference>
<evidence type="ECO:0000256" key="1">
    <source>
        <dbReference type="SAM" id="MobiDB-lite"/>
    </source>
</evidence>
<evidence type="ECO:0000313" key="3">
    <source>
        <dbReference type="Proteomes" id="UP001159363"/>
    </source>
</evidence>
<dbReference type="EMBL" id="JARBHB010000003">
    <property type="protein sequence ID" value="KAJ8890032.1"/>
    <property type="molecule type" value="Genomic_DNA"/>
</dbReference>
<protein>
    <submittedName>
        <fullName evidence="2">Uncharacterized protein</fullName>
    </submittedName>
</protein>
<proteinExistence type="predicted"/>
<keyword evidence="3" id="KW-1185">Reference proteome</keyword>
<evidence type="ECO:0000313" key="2">
    <source>
        <dbReference type="EMBL" id="KAJ8890032.1"/>
    </source>
</evidence>
<accession>A0ABQ9I0J9</accession>
<comment type="caution">
    <text evidence="2">The sequence shown here is derived from an EMBL/GenBank/DDBJ whole genome shotgun (WGS) entry which is preliminary data.</text>
</comment>
<dbReference type="Proteomes" id="UP001159363">
    <property type="component" value="Chromosome 3"/>
</dbReference>